<evidence type="ECO:0000256" key="18">
    <source>
        <dbReference type="SAM" id="MobiDB-lite"/>
    </source>
</evidence>
<evidence type="ECO:0000256" key="12">
    <source>
        <dbReference type="ARBA" id="ARBA00023145"/>
    </source>
</evidence>
<keyword evidence="6 17" id="KW-0732">Signal</keyword>
<proteinExistence type="inferred from homology"/>
<keyword evidence="11 19" id="KW-0472">Membrane</keyword>
<dbReference type="GO" id="GO:0007155">
    <property type="term" value="P:cell adhesion"/>
    <property type="evidence" value="ECO:0007669"/>
    <property type="project" value="UniProtKB-KW"/>
</dbReference>
<evidence type="ECO:0000256" key="3">
    <source>
        <dbReference type="ARBA" id="ARBA00005860"/>
    </source>
</evidence>
<accession>A0A1X0P5J0</accession>
<dbReference type="EC" id="3.4.24.-" evidence="17"/>
<feature type="chain" id="PRO_5023974380" description="Leishmanolysin-like peptidase" evidence="17">
    <location>
        <begin position="37"/>
        <end position="686"/>
    </location>
</feature>
<evidence type="ECO:0000256" key="10">
    <source>
        <dbReference type="ARBA" id="ARBA00023049"/>
    </source>
</evidence>
<dbReference type="AlphaFoldDB" id="A0A1X0P5J0"/>
<evidence type="ECO:0000256" key="17">
    <source>
        <dbReference type="RuleBase" id="RU366077"/>
    </source>
</evidence>
<dbReference type="GO" id="GO:0004222">
    <property type="term" value="F:metalloendopeptidase activity"/>
    <property type="evidence" value="ECO:0007669"/>
    <property type="project" value="UniProtKB-UniRule"/>
</dbReference>
<keyword evidence="13" id="KW-1015">Disulfide bond</keyword>
<comment type="catalytic activity">
    <reaction evidence="1">
        <text>Preference for hydrophobic residues at P1 and P1' and basic residues at P2' and P3'. A model nonapeptide is cleaved at -Ala-Tyr-|-Leu-Lys-Lys-.</text>
        <dbReference type="EC" id="3.4.24.36"/>
    </reaction>
</comment>
<dbReference type="Gene3D" id="2.30.34.10">
    <property type="entry name" value="Leishmanolysin domain 4"/>
    <property type="match status" value="1"/>
</dbReference>
<feature type="binding site" evidence="16">
    <location>
        <position position="309"/>
    </location>
    <ligand>
        <name>Zn(2+)</name>
        <dbReference type="ChEBI" id="CHEBI:29105"/>
        <note>catalytic</note>
    </ligand>
</feature>
<evidence type="ECO:0000256" key="2">
    <source>
        <dbReference type="ARBA" id="ARBA00004370"/>
    </source>
</evidence>
<evidence type="ECO:0000256" key="15">
    <source>
        <dbReference type="PIRSR" id="PIRSR601577-1"/>
    </source>
</evidence>
<feature type="transmembrane region" description="Helical" evidence="19">
    <location>
        <begin position="665"/>
        <end position="684"/>
    </location>
</feature>
<reference evidence="20 21" key="1">
    <citation type="submission" date="2017-03" db="EMBL/GenBank/DDBJ databases">
        <title>An alternative strategy for trypanosome survival in the mammalian bloodstream revealed through genome and transcriptome analysis of the ubiquitous bovine parasite Trypanosoma (Megatrypanum) theileri.</title>
        <authorList>
            <person name="Kelly S."/>
            <person name="Ivens A."/>
            <person name="Mott A."/>
            <person name="O'Neill E."/>
            <person name="Emms D."/>
            <person name="Macleod O."/>
            <person name="Voorheis P."/>
            <person name="Matthews J."/>
            <person name="Matthews K."/>
            <person name="Carrington M."/>
        </authorList>
    </citation>
    <scope>NUCLEOTIDE SEQUENCE [LARGE SCALE GENOMIC DNA]</scope>
    <source>
        <strain evidence="20">Edinburgh</strain>
    </source>
</reference>
<evidence type="ECO:0000256" key="19">
    <source>
        <dbReference type="SAM" id="Phobius"/>
    </source>
</evidence>
<evidence type="ECO:0000256" key="11">
    <source>
        <dbReference type="ARBA" id="ARBA00023136"/>
    </source>
</evidence>
<dbReference type="VEuPathDB" id="TriTrypDB:TM35_000044280"/>
<evidence type="ECO:0000256" key="5">
    <source>
        <dbReference type="ARBA" id="ARBA00022723"/>
    </source>
</evidence>
<evidence type="ECO:0000256" key="4">
    <source>
        <dbReference type="ARBA" id="ARBA00022670"/>
    </source>
</evidence>
<keyword evidence="12" id="KW-0865">Zymogen</keyword>
<dbReference type="PANTHER" id="PTHR10942">
    <property type="entry name" value="LEISHMANOLYSIN-LIKE PEPTIDASE"/>
    <property type="match status" value="1"/>
</dbReference>
<feature type="binding site" evidence="16">
    <location>
        <position position="245"/>
    </location>
    <ligand>
        <name>Zn(2+)</name>
        <dbReference type="ChEBI" id="CHEBI:29105"/>
        <note>catalytic</note>
    </ligand>
</feature>
<dbReference type="OrthoDB" id="527990at2759"/>
<dbReference type="Gene3D" id="3.90.132.10">
    <property type="entry name" value="Leishmanolysin , domain 2"/>
    <property type="match status" value="1"/>
</dbReference>
<dbReference type="GeneID" id="39982402"/>
<feature type="active site" evidence="15">
    <location>
        <position position="242"/>
    </location>
</feature>
<gene>
    <name evidence="20" type="ORF">TM35_000044280</name>
</gene>
<keyword evidence="19" id="KW-0812">Transmembrane</keyword>
<keyword evidence="10 16" id="KW-0482">Metalloprotease</keyword>
<evidence type="ECO:0000256" key="14">
    <source>
        <dbReference type="ARBA" id="ARBA00023180"/>
    </source>
</evidence>
<organism evidence="20 21">
    <name type="scientific">Trypanosoma theileri</name>
    <dbReference type="NCBI Taxonomy" id="67003"/>
    <lineage>
        <taxon>Eukaryota</taxon>
        <taxon>Discoba</taxon>
        <taxon>Euglenozoa</taxon>
        <taxon>Kinetoplastea</taxon>
        <taxon>Metakinetoplastina</taxon>
        <taxon>Trypanosomatida</taxon>
        <taxon>Trypanosomatidae</taxon>
        <taxon>Trypanosoma</taxon>
    </lineage>
</organism>
<feature type="binding site" evidence="16">
    <location>
        <position position="241"/>
    </location>
    <ligand>
        <name>Zn(2+)</name>
        <dbReference type="ChEBI" id="CHEBI:29105"/>
        <note>catalytic</note>
    </ligand>
</feature>
<dbReference type="PRINTS" id="PR00782">
    <property type="entry name" value="LSHMANOLYSIN"/>
</dbReference>
<name>A0A1X0P5J0_9TRYP</name>
<comment type="similarity">
    <text evidence="3 17">Belongs to the peptidase M8 family.</text>
</comment>
<feature type="region of interest" description="Disordered" evidence="18">
    <location>
        <begin position="548"/>
        <end position="621"/>
    </location>
</feature>
<comment type="caution">
    <text evidence="20">The sequence shown here is derived from an EMBL/GenBank/DDBJ whole genome shotgun (WGS) entry which is preliminary data.</text>
</comment>
<dbReference type="RefSeq" id="XP_028886280.1">
    <property type="nucleotide sequence ID" value="XM_029022622.1"/>
</dbReference>
<comment type="subcellular location">
    <subcellularLocation>
        <location evidence="2">Membrane</location>
    </subcellularLocation>
</comment>
<keyword evidence="19" id="KW-1133">Transmembrane helix</keyword>
<dbReference type="InterPro" id="IPR001577">
    <property type="entry name" value="Peptidase_M8"/>
</dbReference>
<dbReference type="GO" id="GO:0016020">
    <property type="term" value="C:membrane"/>
    <property type="evidence" value="ECO:0007669"/>
    <property type="project" value="UniProtKB-SubCell"/>
</dbReference>
<evidence type="ECO:0000256" key="16">
    <source>
        <dbReference type="PIRSR" id="PIRSR601577-2"/>
    </source>
</evidence>
<keyword evidence="9" id="KW-0130">Cell adhesion</keyword>
<evidence type="ECO:0000256" key="13">
    <source>
        <dbReference type="ARBA" id="ARBA00023157"/>
    </source>
</evidence>
<evidence type="ECO:0000256" key="7">
    <source>
        <dbReference type="ARBA" id="ARBA00022801"/>
    </source>
</evidence>
<feature type="signal peptide" evidence="17">
    <location>
        <begin position="1"/>
        <end position="36"/>
    </location>
</feature>
<dbReference type="Gene3D" id="3.10.170.20">
    <property type="match status" value="1"/>
</dbReference>
<dbReference type="GO" id="GO:0006508">
    <property type="term" value="P:proteolysis"/>
    <property type="evidence" value="ECO:0007669"/>
    <property type="project" value="UniProtKB-KW"/>
</dbReference>
<keyword evidence="21" id="KW-1185">Reference proteome</keyword>
<dbReference type="GO" id="GO:0046872">
    <property type="term" value="F:metal ion binding"/>
    <property type="evidence" value="ECO:0007669"/>
    <property type="project" value="UniProtKB-KW"/>
</dbReference>
<dbReference type="Proteomes" id="UP000192257">
    <property type="component" value="Unassembled WGS sequence"/>
</dbReference>
<evidence type="ECO:0000256" key="1">
    <source>
        <dbReference type="ARBA" id="ARBA00001249"/>
    </source>
</evidence>
<dbReference type="EMBL" id="NBCO01000004">
    <property type="protein sequence ID" value="ORC92214.1"/>
    <property type="molecule type" value="Genomic_DNA"/>
</dbReference>
<evidence type="ECO:0000256" key="8">
    <source>
        <dbReference type="ARBA" id="ARBA00022833"/>
    </source>
</evidence>
<keyword evidence="4 17" id="KW-0645">Protease</keyword>
<dbReference type="GO" id="GO:0005737">
    <property type="term" value="C:cytoplasm"/>
    <property type="evidence" value="ECO:0007669"/>
    <property type="project" value="TreeGrafter"/>
</dbReference>
<keyword evidence="14" id="KW-0325">Glycoprotein</keyword>
<feature type="compositionally biased region" description="Polar residues" evidence="18">
    <location>
        <begin position="580"/>
        <end position="614"/>
    </location>
</feature>
<evidence type="ECO:0000256" key="9">
    <source>
        <dbReference type="ARBA" id="ARBA00022889"/>
    </source>
</evidence>
<comment type="cofactor">
    <cofactor evidence="16 17">
        <name>Zn(2+)</name>
        <dbReference type="ChEBI" id="CHEBI:29105"/>
    </cofactor>
    <text evidence="16 17">Binds 1 zinc ion per subunit.</text>
</comment>
<dbReference type="SUPFAM" id="SSF55486">
    <property type="entry name" value="Metalloproteases ('zincins'), catalytic domain"/>
    <property type="match status" value="1"/>
</dbReference>
<dbReference type="PANTHER" id="PTHR10942:SF0">
    <property type="entry name" value="LEISHMANOLYSIN-LIKE PEPTIDASE"/>
    <property type="match status" value="1"/>
</dbReference>
<keyword evidence="5 16" id="KW-0479">Metal-binding</keyword>
<keyword evidence="7 17" id="KW-0378">Hydrolase</keyword>
<keyword evidence="8 16" id="KW-0862">Zinc</keyword>
<dbReference type="Pfam" id="PF01457">
    <property type="entry name" value="Peptidase_M8"/>
    <property type="match status" value="1"/>
</dbReference>
<sequence>MHNSYTCAVVGRYSSHPPVLTLLLLVLLCCTAGCLAAIPHRCIHGEISRKNRATGVVREIPHRGQGAMQAYTASAAITEEEKNKLNWAPIRIKAFTRDLDDPSKYCSGIGEVRYDALNDIIYCGANDILTVRMKRIIVEQIIPEAIKMHSERLSVVPTEGIKVPRMSGGYCGYFNIPEEHHTEGLVDADLYIYVSAMPSRDTAAWAVSCSYLKDKRPYAGVINLTPSYVKPTDSFIRVMVHEIGHILGYDEFTFAALNIIGTHTNVRGKKKVWIINTTKSRDVARKYFDCPNASGVELENQGAASARSHIEERNAREDFMAPGAMIGRYSVLSLAIFDSMPFYKANFDKAEPMKWGNKSGCKFLDEKCIKDGKSSFPEMVCDTPFPKVLNLCTLDRLALGYCTLKEHDYVLAEEYRYFPDNNRYGGSNNFMDFCPIVGRHREPWCTKSFSLNGEGSYVGPDSRCVKGEGLKYMKRAIGDVCVKTDCNKEKKKLRVQFYESQTWYECEEGKKITPKSFYLWSGNIICPKYEEVCDVLPNLSIVLDPLPVKEDDDNPAPGNITWKIPESAMEDRNEEGEVNPSVNDESASPHTSNGAGSQGSITHNDPTTGTTVRGETNIPDVHIGDHDTIIDPTEAPSKNVQGGTTHLPNNTAGITLNIGVGDGSVTAAGCAPLLFLVVAVAVAVSL</sequence>
<evidence type="ECO:0000256" key="6">
    <source>
        <dbReference type="ARBA" id="ARBA00022729"/>
    </source>
</evidence>
<evidence type="ECO:0000313" key="20">
    <source>
        <dbReference type="EMBL" id="ORC92214.1"/>
    </source>
</evidence>
<evidence type="ECO:0000313" key="21">
    <source>
        <dbReference type="Proteomes" id="UP000192257"/>
    </source>
</evidence>
<protein>
    <recommendedName>
        <fullName evidence="17">Leishmanolysin-like peptidase</fullName>
        <ecNumber evidence="17">3.4.24.-</ecNumber>
    </recommendedName>
</protein>
<dbReference type="Gene3D" id="2.10.55.10">
    <property type="entry name" value="Leishmanolysin domain 3"/>
    <property type="match status" value="1"/>
</dbReference>